<proteinExistence type="predicted"/>
<comment type="caution">
    <text evidence="1">The sequence shown here is derived from an EMBL/GenBank/DDBJ whole genome shotgun (WGS) entry which is preliminary data.</text>
</comment>
<reference evidence="1 2" key="1">
    <citation type="submission" date="2017-08" db="EMBL/GenBank/DDBJ databases">
        <title>Reclassification of Bisgaard taxon 37 and 44.</title>
        <authorList>
            <person name="Christensen H."/>
        </authorList>
    </citation>
    <scope>NUCLEOTIDE SEQUENCE [LARGE SCALE GENOMIC DNA]</scope>
    <source>
        <strain evidence="1 2">B96_3</strain>
    </source>
</reference>
<organism evidence="1 2">
    <name type="scientific">Psittacicella hinzii</name>
    <dbReference type="NCBI Taxonomy" id="2028575"/>
    <lineage>
        <taxon>Bacteria</taxon>
        <taxon>Pseudomonadati</taxon>
        <taxon>Pseudomonadota</taxon>
        <taxon>Gammaproteobacteria</taxon>
        <taxon>Pasteurellales</taxon>
        <taxon>Psittacicellaceae</taxon>
        <taxon>Psittacicella</taxon>
    </lineage>
</organism>
<gene>
    <name evidence="1" type="ORF">CKF54_00845</name>
</gene>
<evidence type="ECO:0000313" key="2">
    <source>
        <dbReference type="Proteomes" id="UP000265691"/>
    </source>
</evidence>
<name>A0A3A1YAT6_9GAMM</name>
<keyword evidence="2" id="KW-1185">Reference proteome</keyword>
<dbReference type="AlphaFoldDB" id="A0A3A1YAT6"/>
<dbReference type="EMBL" id="NRHC01000011">
    <property type="protein sequence ID" value="RIY34320.1"/>
    <property type="molecule type" value="Genomic_DNA"/>
</dbReference>
<protein>
    <submittedName>
        <fullName evidence="1">Uncharacterized protein</fullName>
    </submittedName>
</protein>
<accession>A0A3A1YAT6</accession>
<sequence>MIQTDFEGLKLELSKEQAEQLQALADKYPNGEISVLVIENIQNGSIELLDVTADDPEEDKAYFATQKYFEHVKNGTLKAIVHSHPAKGKLEFSEKDYAQMQFSSEGWYLFLAGNQEREYLYFQGVDYESETIQPFSTQICPVLRRKY</sequence>
<evidence type="ECO:0000313" key="1">
    <source>
        <dbReference type="EMBL" id="RIY34320.1"/>
    </source>
</evidence>
<dbReference type="Proteomes" id="UP000265691">
    <property type="component" value="Unassembled WGS sequence"/>
</dbReference>
<dbReference type="OrthoDB" id="5691492at2"/>